<dbReference type="GO" id="GO:0006742">
    <property type="term" value="P:NADP+ catabolic process"/>
    <property type="evidence" value="ECO:0007669"/>
    <property type="project" value="TreeGrafter"/>
</dbReference>
<keyword evidence="5" id="KW-0479">Metal-binding</keyword>
<evidence type="ECO:0000313" key="12">
    <source>
        <dbReference type="Proteomes" id="UP000319514"/>
    </source>
</evidence>
<dbReference type="InterPro" id="IPR049734">
    <property type="entry name" value="NudC-like_C"/>
</dbReference>
<accession>A0A542ZMK9</accession>
<evidence type="ECO:0000256" key="2">
    <source>
        <dbReference type="ARBA" id="ARBA00001947"/>
    </source>
</evidence>
<protein>
    <recommendedName>
        <fullName evidence="4">NAD(+) diphosphatase</fullName>
        <ecNumber evidence="4">3.6.1.22</ecNumber>
    </recommendedName>
</protein>
<comment type="caution">
    <text evidence="11">The sequence shown here is derived from an EMBL/GenBank/DDBJ whole genome shotgun (WGS) entry which is preliminary data.</text>
</comment>
<dbReference type="InterPro" id="IPR000086">
    <property type="entry name" value="NUDIX_hydrolase_dom"/>
</dbReference>
<dbReference type="Pfam" id="PF09297">
    <property type="entry name" value="Zn_ribbon_NUD"/>
    <property type="match status" value="1"/>
</dbReference>
<evidence type="ECO:0000313" key="11">
    <source>
        <dbReference type="EMBL" id="TQL61450.1"/>
    </source>
</evidence>
<proteinExistence type="inferred from homology"/>
<name>A0A542ZMK9_9MICO</name>
<evidence type="ECO:0000256" key="3">
    <source>
        <dbReference type="ARBA" id="ARBA00009595"/>
    </source>
</evidence>
<sequence length="312" mass="33940">MTCAAETIRDLPLAHGSLDRAAHRRREPGLLDALLSDPATRVLELVGGTVEVVGTDGELSLHQRPPVPADRHRLAVFLGQDDGGPAHVAVVGDPVDEGDPRSWRGLRQVATVLDDREAGMLATALALTNWHAAHTHCPRCGHATTPEQAGWVRRCGHDGSEHYPRTDVAVIMSVTDADDRLLLARGAEWPEGRFSVLAGFLEPGESLEAAVAREVREEVGLEVGDVTFLGNQPWPFPTSLMVGFTARAVGSAIELDGDELAEAFWVTREGLAERIADGRVLVSSRMSISHRLMERWYGQRLPTTGEWRPARS</sequence>
<dbReference type="PROSITE" id="PS00893">
    <property type="entry name" value="NUDIX_BOX"/>
    <property type="match status" value="1"/>
</dbReference>
<dbReference type="PANTHER" id="PTHR42904:SF6">
    <property type="entry name" value="NAD-CAPPED RNA HYDROLASE NUDT12"/>
    <property type="match status" value="1"/>
</dbReference>
<comment type="cofactor">
    <cofactor evidence="1">
        <name>Mg(2+)</name>
        <dbReference type="ChEBI" id="CHEBI:18420"/>
    </cofactor>
</comment>
<reference evidence="11 12" key="1">
    <citation type="submission" date="2019-06" db="EMBL/GenBank/DDBJ databases">
        <title>Sequencing the genomes of 1000 actinobacteria strains.</title>
        <authorList>
            <person name="Klenk H.-P."/>
        </authorList>
    </citation>
    <scope>NUCLEOTIDE SEQUENCE [LARGE SCALE GENOMIC DNA]</scope>
    <source>
        <strain evidence="11 12">DSM 18082</strain>
    </source>
</reference>
<keyword evidence="7" id="KW-0460">Magnesium</keyword>
<dbReference type="PANTHER" id="PTHR42904">
    <property type="entry name" value="NUDIX HYDROLASE, NUDC SUBFAMILY"/>
    <property type="match status" value="1"/>
</dbReference>
<gene>
    <name evidence="11" type="ORF">FB474_2861</name>
</gene>
<dbReference type="Proteomes" id="UP000319514">
    <property type="component" value="Unassembled WGS sequence"/>
</dbReference>
<dbReference type="InterPro" id="IPR015376">
    <property type="entry name" value="Znr_NADH_PPase"/>
</dbReference>
<comment type="catalytic activity">
    <reaction evidence="9">
        <text>a 5'-end NAD(+)-phospho-ribonucleoside in mRNA + H2O = a 5'-end phospho-adenosine-phospho-ribonucleoside in mRNA + beta-nicotinamide D-ribonucleotide + 2 H(+)</text>
        <dbReference type="Rhea" id="RHEA:60876"/>
        <dbReference type="Rhea" id="RHEA-COMP:15698"/>
        <dbReference type="Rhea" id="RHEA-COMP:15719"/>
        <dbReference type="ChEBI" id="CHEBI:14649"/>
        <dbReference type="ChEBI" id="CHEBI:15377"/>
        <dbReference type="ChEBI" id="CHEBI:15378"/>
        <dbReference type="ChEBI" id="CHEBI:144029"/>
        <dbReference type="ChEBI" id="CHEBI:144051"/>
    </reaction>
    <physiologicalReaction direction="left-to-right" evidence="9">
        <dbReference type="Rhea" id="RHEA:60877"/>
    </physiologicalReaction>
</comment>
<keyword evidence="8" id="KW-0520">NAD</keyword>
<evidence type="ECO:0000256" key="1">
    <source>
        <dbReference type="ARBA" id="ARBA00001946"/>
    </source>
</evidence>
<keyword evidence="12" id="KW-1185">Reference proteome</keyword>
<dbReference type="Pfam" id="PF00293">
    <property type="entry name" value="NUDIX"/>
    <property type="match status" value="1"/>
</dbReference>
<dbReference type="AlphaFoldDB" id="A0A542ZMK9"/>
<dbReference type="RefSeq" id="WP_246092191.1">
    <property type="nucleotide sequence ID" value="NZ_BAAAKX010000001.1"/>
</dbReference>
<dbReference type="SUPFAM" id="SSF55811">
    <property type="entry name" value="Nudix"/>
    <property type="match status" value="1"/>
</dbReference>
<keyword evidence="6" id="KW-0378">Hydrolase</keyword>
<dbReference type="Pfam" id="PF09296">
    <property type="entry name" value="NUDIX-like"/>
    <property type="match status" value="1"/>
</dbReference>
<evidence type="ECO:0000256" key="8">
    <source>
        <dbReference type="ARBA" id="ARBA00023027"/>
    </source>
</evidence>
<dbReference type="PROSITE" id="PS51462">
    <property type="entry name" value="NUDIX"/>
    <property type="match status" value="1"/>
</dbReference>
<dbReference type="CDD" id="cd03429">
    <property type="entry name" value="NUDIX_NADH_pyrophosphatase_Nudt13"/>
    <property type="match status" value="1"/>
</dbReference>
<dbReference type="GO" id="GO:0035529">
    <property type="term" value="F:NADH pyrophosphatase activity"/>
    <property type="evidence" value="ECO:0007669"/>
    <property type="project" value="TreeGrafter"/>
</dbReference>
<dbReference type="InterPro" id="IPR020084">
    <property type="entry name" value="NUDIX_hydrolase_CS"/>
</dbReference>
<evidence type="ECO:0000256" key="5">
    <source>
        <dbReference type="ARBA" id="ARBA00022723"/>
    </source>
</evidence>
<dbReference type="GO" id="GO:0046872">
    <property type="term" value="F:metal ion binding"/>
    <property type="evidence" value="ECO:0007669"/>
    <property type="project" value="UniProtKB-KW"/>
</dbReference>
<dbReference type="GO" id="GO:0005829">
    <property type="term" value="C:cytosol"/>
    <property type="evidence" value="ECO:0007669"/>
    <property type="project" value="TreeGrafter"/>
</dbReference>
<dbReference type="Gene3D" id="3.90.79.10">
    <property type="entry name" value="Nucleoside Triphosphate Pyrophosphohydrolase"/>
    <property type="match status" value="1"/>
</dbReference>
<comment type="cofactor">
    <cofactor evidence="2">
        <name>Zn(2+)</name>
        <dbReference type="ChEBI" id="CHEBI:29105"/>
    </cofactor>
</comment>
<evidence type="ECO:0000256" key="4">
    <source>
        <dbReference type="ARBA" id="ARBA00012381"/>
    </source>
</evidence>
<dbReference type="EMBL" id="VFOQ01000001">
    <property type="protein sequence ID" value="TQL61450.1"/>
    <property type="molecule type" value="Genomic_DNA"/>
</dbReference>
<feature type="domain" description="Nudix hydrolase" evidence="10">
    <location>
        <begin position="164"/>
        <end position="288"/>
    </location>
</feature>
<dbReference type="InterPro" id="IPR015375">
    <property type="entry name" value="NADH_PPase-like_N"/>
</dbReference>
<dbReference type="EC" id="3.6.1.22" evidence="4"/>
<evidence type="ECO:0000259" key="10">
    <source>
        <dbReference type="PROSITE" id="PS51462"/>
    </source>
</evidence>
<evidence type="ECO:0000256" key="7">
    <source>
        <dbReference type="ARBA" id="ARBA00022842"/>
    </source>
</evidence>
<dbReference type="InterPro" id="IPR050241">
    <property type="entry name" value="NAD-cap_RNA_hydrolase_NudC"/>
</dbReference>
<dbReference type="NCBIfam" id="NF001299">
    <property type="entry name" value="PRK00241.1"/>
    <property type="match status" value="1"/>
</dbReference>
<evidence type="ECO:0000256" key="6">
    <source>
        <dbReference type="ARBA" id="ARBA00022801"/>
    </source>
</evidence>
<comment type="similarity">
    <text evidence="3">Belongs to the Nudix hydrolase family. NudC subfamily.</text>
</comment>
<organism evidence="11 12">
    <name type="scientific">Oryzihumus leptocrescens</name>
    <dbReference type="NCBI Taxonomy" id="297536"/>
    <lineage>
        <taxon>Bacteria</taxon>
        <taxon>Bacillati</taxon>
        <taxon>Actinomycetota</taxon>
        <taxon>Actinomycetes</taxon>
        <taxon>Micrococcales</taxon>
        <taxon>Intrasporangiaceae</taxon>
        <taxon>Oryzihumus</taxon>
    </lineage>
</organism>
<dbReference type="InterPro" id="IPR015797">
    <property type="entry name" value="NUDIX_hydrolase-like_dom_sf"/>
</dbReference>
<evidence type="ECO:0000256" key="9">
    <source>
        <dbReference type="ARBA" id="ARBA00023679"/>
    </source>
</evidence>
<dbReference type="Gene3D" id="3.90.79.20">
    <property type="match status" value="1"/>
</dbReference>
<dbReference type="GO" id="GO:0019677">
    <property type="term" value="P:NAD+ catabolic process"/>
    <property type="evidence" value="ECO:0007669"/>
    <property type="project" value="TreeGrafter"/>
</dbReference>